<dbReference type="CDD" id="cd04486">
    <property type="entry name" value="YhcR_OBF_like"/>
    <property type="match status" value="1"/>
</dbReference>
<protein>
    <submittedName>
        <fullName evidence="3">Multifunctional nuclease/2',3'-cyclic-nucleotide 2'-phosphodiesterase/5'-nucleotidase/3'-nucleotidase</fullName>
    </submittedName>
</protein>
<dbReference type="PANTHER" id="PTHR42834:SF1">
    <property type="entry name" value="ENDONUCLEASE_EXONUCLEASE_PHOSPHATASE FAMILY PROTEIN (AFU_ORTHOLOGUE AFUA_3G09210)"/>
    <property type="match status" value="1"/>
</dbReference>
<dbReference type="InterPro" id="IPR006311">
    <property type="entry name" value="TAT_signal"/>
</dbReference>
<dbReference type="InterPro" id="IPR001322">
    <property type="entry name" value="Lamin_tail_dom"/>
</dbReference>
<evidence type="ECO:0000256" key="1">
    <source>
        <dbReference type="SAM" id="SignalP"/>
    </source>
</evidence>
<feature type="chain" id="PRO_5023044822" evidence="1">
    <location>
        <begin position="35"/>
        <end position="330"/>
    </location>
</feature>
<evidence type="ECO:0000259" key="2">
    <source>
        <dbReference type="PROSITE" id="PS51841"/>
    </source>
</evidence>
<dbReference type="RefSeq" id="WP_194846628.1">
    <property type="nucleotide sequence ID" value="NZ_VDFR01000081.1"/>
</dbReference>
<keyword evidence="1" id="KW-0732">Signal</keyword>
<reference evidence="3 4" key="1">
    <citation type="submission" date="2019-05" db="EMBL/GenBank/DDBJ databases">
        <title>Mumia sp. nov., isolated from the intestinal contents of plateau pika (Ochotona curzoniae) in the Qinghai-Tibet plateau of China.</title>
        <authorList>
            <person name="Tian Z."/>
        </authorList>
    </citation>
    <scope>NUCLEOTIDE SEQUENCE [LARGE SCALE GENOMIC DNA]</scope>
    <source>
        <strain evidence="4">527</strain>
    </source>
</reference>
<dbReference type="PANTHER" id="PTHR42834">
    <property type="entry name" value="ENDONUCLEASE/EXONUCLEASE/PHOSPHATASE FAMILY PROTEIN (AFU_ORTHOLOGUE AFUA_3G09210)"/>
    <property type="match status" value="1"/>
</dbReference>
<feature type="non-terminal residue" evidence="3">
    <location>
        <position position="330"/>
    </location>
</feature>
<proteinExistence type="predicted"/>
<gene>
    <name evidence="3" type="ORF">FHE65_18455</name>
</gene>
<dbReference type="EMBL" id="VDFR01000081">
    <property type="protein sequence ID" value="TNC43243.1"/>
    <property type="molecule type" value="Genomic_DNA"/>
</dbReference>
<dbReference type="PROSITE" id="PS51318">
    <property type="entry name" value="TAT"/>
    <property type="match status" value="1"/>
</dbReference>
<dbReference type="SUPFAM" id="SSF74853">
    <property type="entry name" value="Lamin A/C globular tail domain"/>
    <property type="match status" value="1"/>
</dbReference>
<feature type="domain" description="LTD" evidence="2">
    <location>
        <begin position="24"/>
        <end position="169"/>
    </location>
</feature>
<dbReference type="PROSITE" id="PS51841">
    <property type="entry name" value="LTD"/>
    <property type="match status" value="1"/>
</dbReference>
<dbReference type="InterPro" id="IPR036415">
    <property type="entry name" value="Lamin_tail_dom_sf"/>
</dbReference>
<accession>A0A5C4MGR4</accession>
<dbReference type="Proteomes" id="UP000306740">
    <property type="component" value="Unassembled WGS sequence"/>
</dbReference>
<dbReference type="AlphaFoldDB" id="A0A5C4MGR4"/>
<feature type="signal peptide" evidence="1">
    <location>
        <begin position="1"/>
        <end position="34"/>
    </location>
</feature>
<comment type="caution">
    <text evidence="3">The sequence shown here is derived from an EMBL/GenBank/DDBJ whole genome shotgun (WGS) entry which is preliminary data.</text>
</comment>
<sequence>MSSSLRRAVRTTSLLAAGALAAGTLAAVAAPASAAPADHLVINEAYLNGGSAGATYLNKFVELHNPTGEAIAVDGWTVQYRSYSSTSGFTGKIALSGTIPAGASYLVSGNANAANGTPLPTPDVTSTIAFSGNANGGTLALTKTADTLTGDGAAVLADPDVVDLLGYGVSNTSETAPKADGYSVTSSLNRTGGADTDDNSADFTAGAPTPTACGEACVPGPNPVVERTIAAIQGTGDASPYVGDTVITQGVVTAAYKTGGFNGFYLQTAGSGGDDDATPDASDGIFVFGSAAVALVETDDHVKVTGPVSEFGGMTQITPAASDVVVVDEP</sequence>
<evidence type="ECO:0000313" key="3">
    <source>
        <dbReference type="EMBL" id="TNC43243.1"/>
    </source>
</evidence>
<dbReference type="Pfam" id="PF00932">
    <property type="entry name" value="LTD"/>
    <property type="match status" value="1"/>
</dbReference>
<organism evidence="3 4">
    <name type="scientific">Mumia zhuanghuii</name>
    <dbReference type="NCBI Taxonomy" id="2585211"/>
    <lineage>
        <taxon>Bacteria</taxon>
        <taxon>Bacillati</taxon>
        <taxon>Actinomycetota</taxon>
        <taxon>Actinomycetes</taxon>
        <taxon>Propionibacteriales</taxon>
        <taxon>Nocardioidaceae</taxon>
        <taxon>Mumia</taxon>
    </lineage>
</organism>
<evidence type="ECO:0000313" key="4">
    <source>
        <dbReference type="Proteomes" id="UP000306740"/>
    </source>
</evidence>
<name>A0A5C4MGR4_9ACTN</name>